<evidence type="ECO:0000259" key="4">
    <source>
        <dbReference type="PROSITE" id="PS50995"/>
    </source>
</evidence>
<dbReference type="PANTHER" id="PTHR35790">
    <property type="entry name" value="HTH-TYPE TRANSCRIPTIONAL REGULATOR PCHR"/>
    <property type="match status" value="1"/>
</dbReference>
<keyword evidence="2" id="KW-0238">DNA-binding</keyword>
<comment type="caution">
    <text evidence="5">The sequence shown here is derived from an EMBL/GenBank/DDBJ whole genome shotgun (WGS) entry which is preliminary data.</text>
</comment>
<keyword evidence="3" id="KW-0804">Transcription</keyword>
<dbReference type="InterPro" id="IPR036388">
    <property type="entry name" value="WH-like_DNA-bd_sf"/>
</dbReference>
<dbReference type="InterPro" id="IPR052067">
    <property type="entry name" value="Metal_resp_HTH_trans_reg"/>
</dbReference>
<name>A0A1U7JHT6_9HYPH</name>
<dbReference type="InterPro" id="IPR000835">
    <property type="entry name" value="HTH_MarR-typ"/>
</dbReference>
<gene>
    <name evidence="5" type="ORF">A3843_07850</name>
</gene>
<keyword evidence="1" id="KW-0805">Transcription regulation</keyword>
<evidence type="ECO:0000313" key="6">
    <source>
        <dbReference type="Proteomes" id="UP000185783"/>
    </source>
</evidence>
<protein>
    <submittedName>
        <fullName evidence="5">MarR family transcriptional regulator</fullName>
    </submittedName>
</protein>
<evidence type="ECO:0000256" key="3">
    <source>
        <dbReference type="ARBA" id="ARBA00023163"/>
    </source>
</evidence>
<organism evidence="5 6">
    <name type="scientific">Pseudovibrio exalbescens</name>
    <dbReference type="NCBI Taxonomy" id="197461"/>
    <lineage>
        <taxon>Bacteria</taxon>
        <taxon>Pseudomonadati</taxon>
        <taxon>Pseudomonadota</taxon>
        <taxon>Alphaproteobacteria</taxon>
        <taxon>Hyphomicrobiales</taxon>
        <taxon>Stappiaceae</taxon>
        <taxon>Pseudovibrio</taxon>
    </lineage>
</organism>
<dbReference type="Gene3D" id="1.10.10.10">
    <property type="entry name" value="Winged helix-like DNA-binding domain superfamily/Winged helix DNA-binding domain"/>
    <property type="match status" value="1"/>
</dbReference>
<dbReference type="OrthoDB" id="8906692at2"/>
<reference evidence="5 6" key="1">
    <citation type="submission" date="2016-03" db="EMBL/GenBank/DDBJ databases">
        <title>Genome sequence of Nesiotobacter sp. nov., a moderately halophilic alphaproteobacterium isolated from the Yellow Sea, China.</title>
        <authorList>
            <person name="Zhang G."/>
            <person name="Zhang R."/>
        </authorList>
    </citation>
    <scope>NUCLEOTIDE SEQUENCE [LARGE SCALE GENOMIC DNA]</scope>
    <source>
        <strain evidence="5 6">WB1-6</strain>
    </source>
</reference>
<keyword evidence="6" id="KW-1185">Reference proteome</keyword>
<evidence type="ECO:0000256" key="1">
    <source>
        <dbReference type="ARBA" id="ARBA00023015"/>
    </source>
</evidence>
<dbReference type="Pfam" id="PF12802">
    <property type="entry name" value="MarR_2"/>
    <property type="match status" value="1"/>
</dbReference>
<dbReference type="PRINTS" id="PR00598">
    <property type="entry name" value="HTHMARR"/>
</dbReference>
<dbReference type="GO" id="GO:0003677">
    <property type="term" value="F:DNA binding"/>
    <property type="evidence" value="ECO:0007669"/>
    <property type="project" value="UniProtKB-KW"/>
</dbReference>
<dbReference type="RefSeq" id="WP_051268888.1">
    <property type="nucleotide sequence ID" value="NZ_LVVZ01000014.1"/>
</dbReference>
<dbReference type="PROSITE" id="PS50995">
    <property type="entry name" value="HTH_MARR_2"/>
    <property type="match status" value="1"/>
</dbReference>
<dbReference type="GO" id="GO:0003700">
    <property type="term" value="F:DNA-binding transcription factor activity"/>
    <property type="evidence" value="ECO:0007669"/>
    <property type="project" value="InterPro"/>
</dbReference>
<accession>A0A1U7JHT6</accession>
<dbReference type="SMART" id="SM00347">
    <property type="entry name" value="HTH_MARR"/>
    <property type="match status" value="1"/>
</dbReference>
<dbReference type="AlphaFoldDB" id="A0A1U7JHT6"/>
<dbReference type="Proteomes" id="UP000185783">
    <property type="component" value="Unassembled WGS sequence"/>
</dbReference>
<dbReference type="EMBL" id="LVVZ01000014">
    <property type="protein sequence ID" value="OKL44310.1"/>
    <property type="molecule type" value="Genomic_DNA"/>
</dbReference>
<proteinExistence type="predicted"/>
<evidence type="ECO:0000256" key="2">
    <source>
        <dbReference type="ARBA" id="ARBA00023125"/>
    </source>
</evidence>
<sequence length="153" mass="17551">MHDFDLRDFFPYRVRVFATAVSAAVTRVYTERHGLAVSEWRTMAILGSNRALSAKEIVEKSSMDKVNVSRAVQSLRKKGLLKRDIDGDDRRRAVLRLTEEGNRVFQDLVPLVRDVEQQLISDLSDDELRVLEKLMARVKHKAEETLKMAEHSG</sequence>
<evidence type="ECO:0000313" key="5">
    <source>
        <dbReference type="EMBL" id="OKL44310.1"/>
    </source>
</evidence>
<dbReference type="SUPFAM" id="SSF46785">
    <property type="entry name" value="Winged helix' DNA-binding domain"/>
    <property type="match status" value="1"/>
</dbReference>
<dbReference type="PANTHER" id="PTHR35790:SF4">
    <property type="entry name" value="HTH-TYPE TRANSCRIPTIONAL REGULATOR PCHR"/>
    <property type="match status" value="1"/>
</dbReference>
<dbReference type="STRING" id="197461.A3843_07850"/>
<dbReference type="InterPro" id="IPR036390">
    <property type="entry name" value="WH_DNA-bd_sf"/>
</dbReference>
<feature type="domain" description="HTH marR-type" evidence="4">
    <location>
        <begin position="1"/>
        <end position="140"/>
    </location>
</feature>